<proteinExistence type="predicted"/>
<accession>A0AAE1Q8M9</accession>
<evidence type="ECO:0000259" key="7">
    <source>
        <dbReference type="PROSITE" id="PS50016"/>
    </source>
</evidence>
<sequence>MATAAAGRSTSTPGNNSQGKTHITLCGTCNKQVGDNAKALECEVCNVWFHAKCHNVSDKLYEALTEEDDNCAWYCNNSKQGAKKLRLQVIAVQKDHEAIKFALQNLTEQCATNANEVSKLNNNIRDTNQQVKDLQSSLEIRLGGIEAKLQNLPTQDGSYLATFRAELEQKIDAAQQKTTTAVQALEHRASSGTSTGRPGSGLTFGPDNTRVLRQGLTELDQIEKRKLNLIIANLPEQESPEEDMRAVTEMFKEEFKLVTKITRTSRQEDNWREKTGY</sequence>
<name>A0AAE1Q8M9_9EUCA</name>
<dbReference type="AlphaFoldDB" id="A0AAE1Q8M9"/>
<dbReference type="PROSITE" id="PS50016">
    <property type="entry name" value="ZF_PHD_2"/>
    <property type="match status" value="1"/>
</dbReference>
<feature type="region of interest" description="Disordered" evidence="6">
    <location>
        <begin position="1"/>
        <end position="20"/>
    </location>
</feature>
<feature type="compositionally biased region" description="Low complexity" evidence="6">
    <location>
        <begin position="185"/>
        <end position="203"/>
    </location>
</feature>
<evidence type="ECO:0000256" key="1">
    <source>
        <dbReference type="ARBA" id="ARBA00022723"/>
    </source>
</evidence>
<feature type="region of interest" description="Disordered" evidence="6">
    <location>
        <begin position="185"/>
        <end position="208"/>
    </location>
</feature>
<evidence type="ECO:0000256" key="2">
    <source>
        <dbReference type="ARBA" id="ARBA00022771"/>
    </source>
</evidence>
<dbReference type="SUPFAM" id="SSF57903">
    <property type="entry name" value="FYVE/PHD zinc finger"/>
    <property type="match status" value="1"/>
</dbReference>
<comment type="caution">
    <text evidence="8">The sequence shown here is derived from an EMBL/GenBank/DDBJ whole genome shotgun (WGS) entry which is preliminary data.</text>
</comment>
<keyword evidence="5" id="KW-0175">Coiled coil</keyword>
<feature type="compositionally biased region" description="Polar residues" evidence="6">
    <location>
        <begin position="8"/>
        <end position="20"/>
    </location>
</feature>
<dbReference type="Proteomes" id="UP001292094">
    <property type="component" value="Unassembled WGS sequence"/>
</dbReference>
<dbReference type="InterPro" id="IPR013083">
    <property type="entry name" value="Znf_RING/FYVE/PHD"/>
</dbReference>
<keyword evidence="1" id="KW-0479">Metal-binding</keyword>
<dbReference type="Pfam" id="PF00628">
    <property type="entry name" value="PHD"/>
    <property type="match status" value="1"/>
</dbReference>
<keyword evidence="9" id="KW-1185">Reference proteome</keyword>
<dbReference type="InterPro" id="IPR019787">
    <property type="entry name" value="Znf_PHD-finger"/>
</dbReference>
<feature type="coiled-coil region" evidence="5">
    <location>
        <begin position="103"/>
        <end position="137"/>
    </location>
</feature>
<dbReference type="PANTHER" id="PTHR37445">
    <property type="entry name" value="PROTEIN CBG24663"/>
    <property type="match status" value="1"/>
</dbReference>
<reference evidence="8" key="1">
    <citation type="submission" date="2023-11" db="EMBL/GenBank/DDBJ databases">
        <title>Genome assemblies of two species of porcelain crab, Petrolisthes cinctipes and Petrolisthes manimaculis (Anomura: Porcellanidae).</title>
        <authorList>
            <person name="Angst P."/>
        </authorList>
    </citation>
    <scope>NUCLEOTIDE SEQUENCE</scope>
    <source>
        <strain evidence="8">PB745_02</strain>
        <tissue evidence="8">Gill</tissue>
    </source>
</reference>
<evidence type="ECO:0000256" key="5">
    <source>
        <dbReference type="SAM" id="Coils"/>
    </source>
</evidence>
<evidence type="ECO:0000256" key="6">
    <source>
        <dbReference type="SAM" id="MobiDB-lite"/>
    </source>
</evidence>
<evidence type="ECO:0000256" key="4">
    <source>
        <dbReference type="PROSITE-ProRule" id="PRU00146"/>
    </source>
</evidence>
<gene>
    <name evidence="8" type="ORF">Pmani_007451</name>
</gene>
<dbReference type="GO" id="GO:0008270">
    <property type="term" value="F:zinc ion binding"/>
    <property type="evidence" value="ECO:0007669"/>
    <property type="project" value="UniProtKB-KW"/>
</dbReference>
<dbReference type="InterPro" id="IPR011011">
    <property type="entry name" value="Znf_FYVE_PHD"/>
</dbReference>
<feature type="domain" description="PHD-type" evidence="7">
    <location>
        <begin position="23"/>
        <end position="81"/>
    </location>
</feature>
<evidence type="ECO:0000313" key="8">
    <source>
        <dbReference type="EMBL" id="KAK4321824.1"/>
    </source>
</evidence>
<evidence type="ECO:0000256" key="3">
    <source>
        <dbReference type="ARBA" id="ARBA00022833"/>
    </source>
</evidence>
<organism evidence="8 9">
    <name type="scientific">Petrolisthes manimaculis</name>
    <dbReference type="NCBI Taxonomy" id="1843537"/>
    <lineage>
        <taxon>Eukaryota</taxon>
        <taxon>Metazoa</taxon>
        <taxon>Ecdysozoa</taxon>
        <taxon>Arthropoda</taxon>
        <taxon>Crustacea</taxon>
        <taxon>Multicrustacea</taxon>
        <taxon>Malacostraca</taxon>
        <taxon>Eumalacostraca</taxon>
        <taxon>Eucarida</taxon>
        <taxon>Decapoda</taxon>
        <taxon>Pleocyemata</taxon>
        <taxon>Anomura</taxon>
        <taxon>Galatheoidea</taxon>
        <taxon>Porcellanidae</taxon>
        <taxon>Petrolisthes</taxon>
    </lineage>
</organism>
<evidence type="ECO:0000313" key="9">
    <source>
        <dbReference type="Proteomes" id="UP001292094"/>
    </source>
</evidence>
<dbReference type="EMBL" id="JAWZYT010000559">
    <property type="protein sequence ID" value="KAK4321824.1"/>
    <property type="molecule type" value="Genomic_DNA"/>
</dbReference>
<dbReference type="Gene3D" id="3.30.40.10">
    <property type="entry name" value="Zinc/RING finger domain, C3HC4 (zinc finger)"/>
    <property type="match status" value="1"/>
</dbReference>
<keyword evidence="2 4" id="KW-0863">Zinc-finger</keyword>
<dbReference type="PANTHER" id="PTHR37445:SF3">
    <property type="entry name" value="ZINC FINGER PHD-TYPE DOMAIN-CONTAINING PROTEIN"/>
    <property type="match status" value="1"/>
</dbReference>
<protein>
    <recommendedName>
        <fullName evidence="7">PHD-type domain-containing protein</fullName>
    </recommendedName>
</protein>
<keyword evidence="3" id="KW-0862">Zinc</keyword>